<dbReference type="Gene3D" id="3.50.50.60">
    <property type="entry name" value="FAD/NAD(P)-binding domain"/>
    <property type="match status" value="1"/>
</dbReference>
<accession>A0A4R6UB99</accession>
<dbReference type="AlphaFoldDB" id="A0A4R6UB99"/>
<dbReference type="SUPFAM" id="SSF54373">
    <property type="entry name" value="FAD-linked reductases, C-terminal domain"/>
    <property type="match status" value="1"/>
</dbReference>
<evidence type="ECO:0000256" key="10">
    <source>
        <dbReference type="ARBA" id="ARBA00023133"/>
    </source>
</evidence>
<keyword evidence="8 11" id="KW-0274">FAD</keyword>
<evidence type="ECO:0000313" key="13">
    <source>
        <dbReference type="EMBL" id="TDQ42015.1"/>
    </source>
</evidence>
<feature type="domain" description="Amine oxidase" evidence="12">
    <location>
        <begin position="1"/>
        <end position="443"/>
    </location>
</feature>
<dbReference type="NCBIfam" id="NF008845">
    <property type="entry name" value="PRK11883.1-5"/>
    <property type="match status" value="1"/>
</dbReference>
<name>A0A4R6UB99_9BACI</name>
<comment type="pathway">
    <text evidence="3 11">Porphyrin-containing compound metabolism; protoheme biosynthesis.</text>
</comment>
<dbReference type="PANTHER" id="PTHR42923:SF3">
    <property type="entry name" value="PROTOPORPHYRINOGEN OXIDASE"/>
    <property type="match status" value="1"/>
</dbReference>
<dbReference type="NCBIfam" id="TIGR00562">
    <property type="entry name" value="proto_IX_ox"/>
    <property type="match status" value="1"/>
</dbReference>
<evidence type="ECO:0000256" key="2">
    <source>
        <dbReference type="ARBA" id="ARBA00001974"/>
    </source>
</evidence>
<dbReference type="Pfam" id="PF01593">
    <property type="entry name" value="Amino_oxidase"/>
    <property type="match status" value="1"/>
</dbReference>
<dbReference type="GO" id="GO:0005737">
    <property type="term" value="C:cytoplasm"/>
    <property type="evidence" value="ECO:0007669"/>
    <property type="project" value="UniProtKB-SubCell"/>
</dbReference>
<evidence type="ECO:0000256" key="1">
    <source>
        <dbReference type="ARBA" id="ARBA00001755"/>
    </source>
</evidence>
<comment type="function">
    <text evidence="11">Involved in coproporphyrin-dependent heme b biosynthesis. Catalyzes the oxidation of coproporphyrinogen III to coproporphyrin III.</text>
</comment>
<comment type="subcellular location">
    <subcellularLocation>
        <location evidence="11">Cytoplasm</location>
    </subcellularLocation>
</comment>
<evidence type="ECO:0000313" key="14">
    <source>
        <dbReference type="Proteomes" id="UP000295632"/>
    </source>
</evidence>
<reference evidence="13 14" key="1">
    <citation type="submission" date="2019-03" db="EMBL/GenBank/DDBJ databases">
        <title>Genomic Encyclopedia of Type Strains, Phase IV (KMG-IV): sequencing the most valuable type-strain genomes for metagenomic binning, comparative biology and taxonomic classification.</title>
        <authorList>
            <person name="Goeker M."/>
        </authorList>
    </citation>
    <scope>NUCLEOTIDE SEQUENCE [LARGE SCALE GENOMIC DNA]</scope>
    <source>
        <strain evidence="13 14">DSM 28697</strain>
    </source>
</reference>
<dbReference type="Proteomes" id="UP000295632">
    <property type="component" value="Unassembled WGS sequence"/>
</dbReference>
<comment type="cofactor">
    <cofactor evidence="2 11">
        <name>FAD</name>
        <dbReference type="ChEBI" id="CHEBI:57692"/>
    </cofactor>
</comment>
<dbReference type="InterPro" id="IPR050464">
    <property type="entry name" value="Zeta_carotene_desat/Oxidored"/>
</dbReference>
<dbReference type="InterPro" id="IPR036188">
    <property type="entry name" value="FAD/NAD-bd_sf"/>
</dbReference>
<evidence type="ECO:0000256" key="3">
    <source>
        <dbReference type="ARBA" id="ARBA00004744"/>
    </source>
</evidence>
<sequence length="457" mass="50187">MTAAYRLEQAARESNGQLTYTLLEGSPRLGGKIRTLRKDGYIIERGPDSFLERKTSAVELCKELGLEDELVRNATGQSYVLIDQTLHPIPEGAVMGIPTSFRPFLMSKMFTPGAKLRAGADLFLSKSKGSEDQSVGFFFRRRFGNQVVDHLIEPLLSGIYGGDIDRLSLLSVFPQFYKIEQEKRSLILGLKSTQPTTPKKKIGQFLTLKSGLETLIETLASELVHGEIRTGTAVKQLQQKSSGGFTVNTESGTLDADAVLLALDHKQIPKLLKHEPVVQSLVDMPSSSVATVAMAFPKEAVSGLKDGTGFVVSKKSDYDITACTWTQKKWPHTTPEGHVLLRAYVGRPGNEAIIEQSDDAIVGIAMQDLKKVININEKPTFSVVTRWHQATPQYTVGHQKRIHTIKQTLQQNYPGLLLAGSSFEGLGLPDCIKQANEAAQELLSFIDSTATSTMVKK</sequence>
<evidence type="ECO:0000256" key="11">
    <source>
        <dbReference type="RuleBase" id="RU364052"/>
    </source>
</evidence>
<comment type="catalytic activity">
    <reaction evidence="1">
        <text>coproporphyrinogen III + 3 O2 = coproporphyrin III + 3 H2O2</text>
        <dbReference type="Rhea" id="RHEA:43436"/>
        <dbReference type="ChEBI" id="CHEBI:15379"/>
        <dbReference type="ChEBI" id="CHEBI:16240"/>
        <dbReference type="ChEBI" id="CHEBI:57309"/>
        <dbReference type="ChEBI" id="CHEBI:131725"/>
        <dbReference type="EC" id="1.3.3.15"/>
    </reaction>
    <physiologicalReaction direction="left-to-right" evidence="1">
        <dbReference type="Rhea" id="RHEA:43437"/>
    </physiologicalReaction>
</comment>
<dbReference type="Gene3D" id="1.10.3110.10">
    <property type="entry name" value="protoporphyrinogen ix oxidase, domain 3"/>
    <property type="match status" value="1"/>
</dbReference>
<gene>
    <name evidence="13" type="ORF">EV213_10243</name>
</gene>
<dbReference type="PANTHER" id="PTHR42923">
    <property type="entry name" value="PROTOPORPHYRINOGEN OXIDASE"/>
    <property type="match status" value="1"/>
</dbReference>
<dbReference type="GO" id="GO:0006783">
    <property type="term" value="P:heme biosynthetic process"/>
    <property type="evidence" value="ECO:0007669"/>
    <property type="project" value="UniProtKB-UniRule"/>
</dbReference>
<dbReference type="Gene3D" id="3.90.660.20">
    <property type="entry name" value="Protoporphyrinogen oxidase, mitochondrial, domain 2"/>
    <property type="match status" value="1"/>
</dbReference>
<dbReference type="EC" id="1.3.3.15" evidence="5 11"/>
<dbReference type="SUPFAM" id="SSF51905">
    <property type="entry name" value="FAD/NAD(P)-binding domain"/>
    <property type="match status" value="1"/>
</dbReference>
<dbReference type="InterPro" id="IPR002937">
    <property type="entry name" value="Amino_oxidase"/>
</dbReference>
<evidence type="ECO:0000256" key="5">
    <source>
        <dbReference type="ARBA" id="ARBA00012402"/>
    </source>
</evidence>
<evidence type="ECO:0000256" key="6">
    <source>
        <dbReference type="ARBA" id="ARBA00019046"/>
    </source>
</evidence>
<organism evidence="13 14">
    <name type="scientific">Aureibacillus halotolerans</name>
    <dbReference type="NCBI Taxonomy" id="1508390"/>
    <lineage>
        <taxon>Bacteria</taxon>
        <taxon>Bacillati</taxon>
        <taxon>Bacillota</taxon>
        <taxon>Bacilli</taxon>
        <taxon>Bacillales</taxon>
        <taxon>Bacillaceae</taxon>
        <taxon>Aureibacillus</taxon>
    </lineage>
</organism>
<dbReference type="EMBL" id="SNYJ01000002">
    <property type="protein sequence ID" value="TDQ42015.1"/>
    <property type="molecule type" value="Genomic_DNA"/>
</dbReference>
<dbReference type="GO" id="GO:0004729">
    <property type="term" value="F:oxygen-dependent protoporphyrinogen oxidase activity"/>
    <property type="evidence" value="ECO:0007669"/>
    <property type="project" value="UniProtKB-UniRule"/>
</dbReference>
<evidence type="ECO:0000256" key="9">
    <source>
        <dbReference type="ARBA" id="ARBA00023002"/>
    </source>
</evidence>
<dbReference type="InterPro" id="IPR004572">
    <property type="entry name" value="Protoporphyrinogen_oxidase"/>
</dbReference>
<keyword evidence="11" id="KW-0963">Cytoplasm</keyword>
<evidence type="ECO:0000256" key="7">
    <source>
        <dbReference type="ARBA" id="ARBA00022630"/>
    </source>
</evidence>
<dbReference type="UniPathway" id="UPA00252"/>
<evidence type="ECO:0000256" key="8">
    <source>
        <dbReference type="ARBA" id="ARBA00022827"/>
    </source>
</evidence>
<keyword evidence="7 11" id="KW-0285">Flavoprotein</keyword>
<comment type="similarity">
    <text evidence="4 11">Belongs to the protoporphyrinogen/coproporphyrinogen oxidase family. Coproporphyrinogen III oxidase subfamily.</text>
</comment>
<evidence type="ECO:0000259" key="12">
    <source>
        <dbReference type="Pfam" id="PF01593"/>
    </source>
</evidence>
<keyword evidence="14" id="KW-1185">Reference proteome</keyword>
<protein>
    <recommendedName>
        <fullName evidence="6 11">Coproporphyrinogen III oxidase</fullName>
        <ecNumber evidence="5 11">1.3.3.15</ecNumber>
    </recommendedName>
</protein>
<evidence type="ECO:0000256" key="4">
    <source>
        <dbReference type="ARBA" id="ARBA00008310"/>
    </source>
</evidence>
<proteinExistence type="inferred from homology"/>
<comment type="caution">
    <text evidence="13">The sequence shown here is derived from an EMBL/GenBank/DDBJ whole genome shotgun (WGS) entry which is preliminary data.</text>
</comment>
<keyword evidence="10 11" id="KW-0350">Heme biosynthesis</keyword>
<keyword evidence="9 11" id="KW-0560">Oxidoreductase</keyword>